<evidence type="ECO:0000256" key="1">
    <source>
        <dbReference type="ARBA" id="ARBA00004651"/>
    </source>
</evidence>
<comment type="subcellular location">
    <subcellularLocation>
        <location evidence="1">Cell membrane</location>
        <topology evidence="1">Multi-pass membrane protein</topology>
    </subcellularLocation>
</comment>
<reference evidence="8" key="1">
    <citation type="journal article" date="2020" name="ISME J.">
        <title>Gammaproteobacteria mediating utilization of methyl-, sulfur- and petroleum organic compounds in deep ocean hydrothermal plumes.</title>
        <authorList>
            <person name="Zhou Z."/>
            <person name="Liu Y."/>
            <person name="Pan J."/>
            <person name="Cron B.R."/>
            <person name="Toner B.M."/>
            <person name="Anantharaman K."/>
            <person name="Breier J.A."/>
            <person name="Dick G.J."/>
            <person name="Li M."/>
        </authorList>
    </citation>
    <scope>NUCLEOTIDE SEQUENCE</scope>
    <source>
        <strain evidence="8">SZUA-1435</strain>
    </source>
</reference>
<dbReference type="PANTHER" id="PTHR42865">
    <property type="entry name" value="PROTON/GLUTAMATE-ASPARTATE SYMPORTER"/>
    <property type="match status" value="1"/>
</dbReference>
<dbReference type="Proteomes" id="UP000605805">
    <property type="component" value="Unassembled WGS sequence"/>
</dbReference>
<dbReference type="Gene3D" id="1.10.3860.10">
    <property type="entry name" value="Sodium:dicarboxylate symporter"/>
    <property type="match status" value="1"/>
</dbReference>
<evidence type="ECO:0000256" key="4">
    <source>
        <dbReference type="ARBA" id="ARBA00022692"/>
    </source>
</evidence>
<keyword evidence="4 7" id="KW-0812">Transmembrane</keyword>
<organism evidence="8 9">
    <name type="scientific">Ignisphaera aggregans</name>
    <dbReference type="NCBI Taxonomy" id="334771"/>
    <lineage>
        <taxon>Archaea</taxon>
        <taxon>Thermoproteota</taxon>
        <taxon>Thermoprotei</taxon>
        <taxon>Desulfurococcales</taxon>
        <taxon>Desulfurococcaceae</taxon>
        <taxon>Ignisphaera</taxon>
    </lineage>
</organism>
<proteinExistence type="predicted"/>
<dbReference type="AlphaFoldDB" id="A0A832Z095"/>
<dbReference type="EMBL" id="DQTV01000111">
    <property type="protein sequence ID" value="HIP57516.1"/>
    <property type="molecule type" value="Genomic_DNA"/>
</dbReference>
<dbReference type="SUPFAM" id="SSF118215">
    <property type="entry name" value="Proton glutamate symport protein"/>
    <property type="match status" value="1"/>
</dbReference>
<accession>A0A832Z095</accession>
<keyword evidence="5 7" id="KW-1133">Transmembrane helix</keyword>
<keyword evidence="3" id="KW-1003">Cell membrane</keyword>
<dbReference type="GO" id="GO:0015293">
    <property type="term" value="F:symporter activity"/>
    <property type="evidence" value="ECO:0007669"/>
    <property type="project" value="UniProtKB-KW"/>
</dbReference>
<dbReference type="InterPro" id="IPR001991">
    <property type="entry name" value="Na-dicarboxylate_symporter"/>
</dbReference>
<evidence type="ECO:0000256" key="2">
    <source>
        <dbReference type="ARBA" id="ARBA00022448"/>
    </source>
</evidence>
<keyword evidence="6 7" id="KW-0472">Membrane</keyword>
<feature type="transmembrane region" description="Helical" evidence="7">
    <location>
        <begin position="47"/>
        <end position="65"/>
    </location>
</feature>
<evidence type="ECO:0000313" key="9">
    <source>
        <dbReference type="Proteomes" id="UP000605805"/>
    </source>
</evidence>
<evidence type="ECO:0000256" key="7">
    <source>
        <dbReference type="SAM" id="Phobius"/>
    </source>
</evidence>
<gene>
    <name evidence="8" type="ORF">EYH02_05580</name>
</gene>
<feature type="transmembrane region" description="Helical" evidence="7">
    <location>
        <begin position="97"/>
        <end position="114"/>
    </location>
</feature>
<comment type="caution">
    <text evidence="8">The sequence shown here is derived from an EMBL/GenBank/DDBJ whole genome shotgun (WGS) entry which is preliminary data.</text>
</comment>
<dbReference type="InterPro" id="IPR036458">
    <property type="entry name" value="Na:dicarbo_symporter_sf"/>
</dbReference>
<evidence type="ECO:0000256" key="6">
    <source>
        <dbReference type="ARBA" id="ARBA00023136"/>
    </source>
</evidence>
<feature type="transmembrane region" description="Helical" evidence="7">
    <location>
        <begin position="120"/>
        <end position="150"/>
    </location>
</feature>
<feature type="transmembrane region" description="Helical" evidence="7">
    <location>
        <begin position="213"/>
        <end position="231"/>
    </location>
</feature>
<feature type="non-terminal residue" evidence="8">
    <location>
        <position position="1"/>
    </location>
</feature>
<evidence type="ECO:0000256" key="5">
    <source>
        <dbReference type="ARBA" id="ARBA00022989"/>
    </source>
</evidence>
<dbReference type="PRINTS" id="PR00173">
    <property type="entry name" value="EDTRNSPORT"/>
</dbReference>
<name>A0A832Z095_9CREN</name>
<evidence type="ECO:0000256" key="3">
    <source>
        <dbReference type="ARBA" id="ARBA00022475"/>
    </source>
</evidence>
<dbReference type="Pfam" id="PF00375">
    <property type="entry name" value="SDF"/>
    <property type="match status" value="1"/>
</dbReference>
<dbReference type="PANTHER" id="PTHR42865:SF7">
    <property type="entry name" value="PROTON_GLUTAMATE-ASPARTATE SYMPORTER"/>
    <property type="match status" value="1"/>
</dbReference>
<feature type="transmembrane region" description="Helical" evidence="7">
    <location>
        <begin position="237"/>
        <end position="265"/>
    </location>
</feature>
<sequence length="327" mass="34853">RVFIPMIQLRLVGGPAKITVRAPPSPIEVLLNIVPTNPFAALVEGKVLQIIFFAIVLGIAIAYLMESRDERLREFGDTVYKVFSGLAESMYRIVRGVLEYMPYGVFALIGYVSAKFGPKIFGPLLIVIAALYVGLFLHIFLVYGSILGLGARISLLRFLRGAKEPMLTAFVTRSSSATLPITMNAADQSFGISKGIYSFTLPLGATINMDGTAMYQAIATAFIAHLLGIPLTLDKQLLIVLTAVLASIGTAGVPGAGLIMLAMVLQAVGLPLTEPAVAMAYSMIAGIDVILDMGRTMVNVTGDLVGTLLVARIEGAIDTSKGTVWRS</sequence>
<keyword evidence="2" id="KW-0813">Transport</keyword>
<dbReference type="GO" id="GO:0005886">
    <property type="term" value="C:plasma membrane"/>
    <property type="evidence" value="ECO:0007669"/>
    <property type="project" value="UniProtKB-SubCell"/>
</dbReference>
<evidence type="ECO:0000313" key="8">
    <source>
        <dbReference type="EMBL" id="HIP57516.1"/>
    </source>
</evidence>
<protein>
    <submittedName>
        <fullName evidence="8">Dicarboxylate/amino acid:cation symporter</fullName>
    </submittedName>
</protein>